<dbReference type="GO" id="GO:0043565">
    <property type="term" value="F:sequence-specific DNA binding"/>
    <property type="evidence" value="ECO:0007669"/>
    <property type="project" value="InterPro"/>
</dbReference>
<dbReference type="Proteomes" id="UP000325440">
    <property type="component" value="Unassembled WGS sequence"/>
</dbReference>
<keyword evidence="10" id="KW-0539">Nucleus</keyword>
<evidence type="ECO:0000256" key="2">
    <source>
        <dbReference type="ARBA" id="ARBA00006177"/>
    </source>
</evidence>
<evidence type="ECO:0000256" key="8">
    <source>
        <dbReference type="ARBA" id="ARBA00023125"/>
    </source>
</evidence>
<dbReference type="InterPro" id="IPR048365">
    <property type="entry name" value="TNP-like_RNaseH_N"/>
</dbReference>
<dbReference type="Pfam" id="PF05485">
    <property type="entry name" value="THAP"/>
    <property type="match status" value="1"/>
</dbReference>
<evidence type="ECO:0000256" key="4">
    <source>
        <dbReference type="ARBA" id="ARBA00022771"/>
    </source>
</evidence>
<evidence type="ECO:0000313" key="14">
    <source>
        <dbReference type="EMBL" id="VVC36939.1"/>
    </source>
</evidence>
<organism evidence="14 15">
    <name type="scientific">Cinara cedri</name>
    <dbReference type="NCBI Taxonomy" id="506608"/>
    <lineage>
        <taxon>Eukaryota</taxon>
        <taxon>Metazoa</taxon>
        <taxon>Ecdysozoa</taxon>
        <taxon>Arthropoda</taxon>
        <taxon>Hexapoda</taxon>
        <taxon>Insecta</taxon>
        <taxon>Pterygota</taxon>
        <taxon>Neoptera</taxon>
        <taxon>Paraneoptera</taxon>
        <taxon>Hemiptera</taxon>
        <taxon>Sternorrhyncha</taxon>
        <taxon>Aphidomorpha</taxon>
        <taxon>Aphidoidea</taxon>
        <taxon>Aphididae</taxon>
        <taxon>Lachninae</taxon>
        <taxon>Cinara</taxon>
    </lineage>
</organism>
<dbReference type="OrthoDB" id="6622826at2759"/>
<evidence type="ECO:0000256" key="10">
    <source>
        <dbReference type="ARBA" id="ARBA00023242"/>
    </source>
</evidence>
<evidence type="ECO:0000256" key="11">
    <source>
        <dbReference type="ARBA" id="ARBA00023306"/>
    </source>
</evidence>
<dbReference type="InterPro" id="IPR026516">
    <property type="entry name" value="THAP1/10"/>
</dbReference>
<evidence type="ECO:0000256" key="6">
    <source>
        <dbReference type="ARBA" id="ARBA00023015"/>
    </source>
</evidence>
<evidence type="ECO:0000256" key="9">
    <source>
        <dbReference type="ARBA" id="ARBA00023163"/>
    </source>
</evidence>
<protein>
    <submittedName>
        <fullName evidence="14">Zinc finger, C2CH-type</fullName>
    </submittedName>
</protein>
<evidence type="ECO:0000313" key="15">
    <source>
        <dbReference type="Proteomes" id="UP000325440"/>
    </source>
</evidence>
<comment type="subcellular location">
    <subcellularLocation>
        <location evidence="1">Nucleus</location>
        <location evidence="1">Nucleoplasm</location>
    </subcellularLocation>
</comment>
<keyword evidence="3" id="KW-0479">Metal-binding</keyword>
<evidence type="ECO:0000256" key="1">
    <source>
        <dbReference type="ARBA" id="ARBA00004642"/>
    </source>
</evidence>
<dbReference type="InterPro" id="IPR038441">
    <property type="entry name" value="THAP_Znf_sf"/>
</dbReference>
<comment type="similarity">
    <text evidence="2">Belongs to the THAP1 family.</text>
</comment>
<keyword evidence="4 12" id="KW-0863">Zinc-finger</keyword>
<dbReference type="InterPro" id="IPR006612">
    <property type="entry name" value="THAP_Znf"/>
</dbReference>
<dbReference type="AlphaFoldDB" id="A0A5E4MXB1"/>
<evidence type="ECO:0000256" key="3">
    <source>
        <dbReference type="ARBA" id="ARBA00022723"/>
    </source>
</evidence>
<dbReference type="GO" id="GO:0005654">
    <property type="term" value="C:nucleoplasm"/>
    <property type="evidence" value="ECO:0007669"/>
    <property type="project" value="UniProtKB-SubCell"/>
</dbReference>
<keyword evidence="11" id="KW-0131">Cell cycle</keyword>
<evidence type="ECO:0000256" key="7">
    <source>
        <dbReference type="ARBA" id="ARBA00023054"/>
    </source>
</evidence>
<evidence type="ECO:0000256" key="12">
    <source>
        <dbReference type="PROSITE-ProRule" id="PRU00309"/>
    </source>
</evidence>
<dbReference type="GO" id="GO:0008270">
    <property type="term" value="F:zinc ion binding"/>
    <property type="evidence" value="ECO:0007669"/>
    <property type="project" value="UniProtKB-KW"/>
</dbReference>
<keyword evidence="8 12" id="KW-0238">DNA-binding</keyword>
<keyword evidence="7" id="KW-0175">Coiled coil</keyword>
<name>A0A5E4MXB1_9HEMI</name>
<sequence length="230" mass="25787">MANCYICGSTNTLINKNLGISFHRIPKNEEYRPQWLKFIKICGKNDLNVKPGSLICSRHFALDCFKYYKNIKLLNECSIPSIVIDGLKSCKKEDQEIKFELPSDEETVPTQIIAPIIVKNNSLQKENDLPVSNQEASDFNLPNISDCAPSTSFTTEQIQNKTVDETTECFLLIAVGLNGSWIIPVEYLLFNHLNSTQKVNLVRCYIVVISETGIKVVGLTFDGCAVNVSM</sequence>
<dbReference type="Pfam" id="PF21787">
    <property type="entry name" value="TNP-like_RNaseH_N"/>
    <property type="match status" value="1"/>
</dbReference>
<gene>
    <name evidence="14" type="ORF">CINCED_3A002885</name>
</gene>
<dbReference type="SMART" id="SM00980">
    <property type="entry name" value="THAP"/>
    <property type="match status" value="1"/>
</dbReference>
<dbReference type="EMBL" id="CABPRJ010001439">
    <property type="protein sequence ID" value="VVC36939.1"/>
    <property type="molecule type" value="Genomic_DNA"/>
</dbReference>
<dbReference type="PROSITE" id="PS50950">
    <property type="entry name" value="ZF_THAP"/>
    <property type="match status" value="1"/>
</dbReference>
<evidence type="ECO:0000256" key="5">
    <source>
        <dbReference type="ARBA" id="ARBA00022833"/>
    </source>
</evidence>
<evidence type="ECO:0000259" key="13">
    <source>
        <dbReference type="PROSITE" id="PS50950"/>
    </source>
</evidence>
<dbReference type="SUPFAM" id="SSF57716">
    <property type="entry name" value="Glucocorticoid receptor-like (DNA-binding domain)"/>
    <property type="match status" value="1"/>
</dbReference>
<reference evidence="14 15" key="1">
    <citation type="submission" date="2019-08" db="EMBL/GenBank/DDBJ databases">
        <authorList>
            <person name="Alioto T."/>
            <person name="Alioto T."/>
            <person name="Gomez Garrido J."/>
        </authorList>
    </citation>
    <scope>NUCLEOTIDE SEQUENCE [LARGE SCALE GENOMIC DNA]</scope>
</reference>
<dbReference type="PANTHER" id="PTHR46600:SF1">
    <property type="entry name" value="THAP DOMAIN-CONTAINING PROTEIN 1"/>
    <property type="match status" value="1"/>
</dbReference>
<dbReference type="SMART" id="SM00692">
    <property type="entry name" value="DM3"/>
    <property type="match status" value="1"/>
</dbReference>
<accession>A0A5E4MXB1</accession>
<keyword evidence="9" id="KW-0804">Transcription</keyword>
<keyword evidence="6" id="KW-0805">Transcription regulation</keyword>
<keyword evidence="15" id="KW-1185">Reference proteome</keyword>
<proteinExistence type="inferred from homology"/>
<dbReference type="PANTHER" id="PTHR46600">
    <property type="entry name" value="THAP DOMAIN-CONTAINING"/>
    <property type="match status" value="1"/>
</dbReference>
<dbReference type="Gene3D" id="6.20.210.20">
    <property type="entry name" value="THAP domain"/>
    <property type="match status" value="1"/>
</dbReference>
<keyword evidence="5" id="KW-0862">Zinc</keyword>
<feature type="domain" description="THAP-type" evidence="13">
    <location>
        <begin position="1"/>
        <end position="83"/>
    </location>
</feature>